<feature type="chain" id="PRO_5001760753" evidence="1">
    <location>
        <begin position="24"/>
        <end position="242"/>
    </location>
</feature>
<comment type="caution">
    <text evidence="2">The sequence shown here is derived from an EMBL/GenBank/DDBJ whole genome shotgun (WGS) entry which is preliminary data.</text>
</comment>
<keyword evidence="3" id="KW-1185">Reference proteome</keyword>
<name>A0A081NEN2_9GAMM</name>
<reference evidence="2 3" key="1">
    <citation type="submission" date="2014-06" db="EMBL/GenBank/DDBJ databases">
        <title>Whole Genome Sequences of Three Symbiotic Endozoicomonas Bacteria.</title>
        <authorList>
            <person name="Neave M.J."/>
            <person name="Apprill A."/>
            <person name="Voolstra C.R."/>
        </authorList>
    </citation>
    <scope>NUCLEOTIDE SEQUENCE [LARGE SCALE GENOMIC DNA]</scope>
    <source>
        <strain evidence="2 3">DSM 25634</strain>
    </source>
</reference>
<dbReference type="RefSeq" id="WP_034839165.1">
    <property type="nucleotide sequence ID" value="NZ_JOKH01000004.1"/>
</dbReference>
<proteinExistence type="predicted"/>
<dbReference type="OrthoDB" id="9823424at2"/>
<evidence type="ECO:0000256" key="1">
    <source>
        <dbReference type="SAM" id="SignalP"/>
    </source>
</evidence>
<evidence type="ECO:0000313" key="2">
    <source>
        <dbReference type="EMBL" id="KEQ16905.1"/>
    </source>
</evidence>
<dbReference type="AlphaFoldDB" id="A0A081NEN2"/>
<keyword evidence="1" id="KW-0732">Signal</keyword>
<evidence type="ECO:0000313" key="3">
    <source>
        <dbReference type="Proteomes" id="UP000028073"/>
    </source>
</evidence>
<dbReference type="EMBL" id="JOKH01000004">
    <property type="protein sequence ID" value="KEQ16905.1"/>
    <property type="molecule type" value="Genomic_DNA"/>
</dbReference>
<accession>A0A081NEN2</accession>
<organism evidence="2 3">
    <name type="scientific">Endozoicomonas numazuensis</name>
    <dbReference type="NCBI Taxonomy" id="1137799"/>
    <lineage>
        <taxon>Bacteria</taxon>
        <taxon>Pseudomonadati</taxon>
        <taxon>Pseudomonadota</taxon>
        <taxon>Gammaproteobacteria</taxon>
        <taxon>Oceanospirillales</taxon>
        <taxon>Endozoicomonadaceae</taxon>
        <taxon>Endozoicomonas</taxon>
    </lineage>
</organism>
<sequence length="242" mass="27422">MYKYSIIAGGCWLLMVLLNPAQAHECRELEPHEYQQTMYQHIYQGMKGISEELMERYAKYTSGPLSTEKFSAAELKLLNLMGLTYITHYEQPAGAEKEKSYFSLGDTLENAIYKLSGEGDESDEVTGLLEDLLACYEQFDGFNLLPRISPLIYLNTFRIQGDRIFDFYRDLCDRNQLCVLEVLYLVNLGMISSEELNRQIDKGKMSVSVKSHFGQAKKAVKKIVIGVQGGKIAPIGARALME</sequence>
<gene>
    <name evidence="2" type="ORF">GZ78_19855</name>
</gene>
<protein>
    <submittedName>
        <fullName evidence="2">Uncharacterized protein</fullName>
    </submittedName>
</protein>
<dbReference type="STRING" id="1137799.GZ78_19855"/>
<feature type="signal peptide" evidence="1">
    <location>
        <begin position="1"/>
        <end position="23"/>
    </location>
</feature>
<dbReference type="Proteomes" id="UP000028073">
    <property type="component" value="Unassembled WGS sequence"/>
</dbReference>